<dbReference type="EMBL" id="JBBJBU010000005">
    <property type="protein sequence ID" value="KAK7205480.1"/>
    <property type="molecule type" value="Genomic_DNA"/>
</dbReference>
<evidence type="ECO:0000256" key="4">
    <source>
        <dbReference type="ARBA" id="ARBA00023136"/>
    </source>
</evidence>
<evidence type="ECO:0000256" key="1">
    <source>
        <dbReference type="ARBA" id="ARBA00004141"/>
    </source>
</evidence>
<feature type="transmembrane region" description="Helical" evidence="6">
    <location>
        <begin position="451"/>
        <end position="473"/>
    </location>
</feature>
<dbReference type="InterPro" id="IPR011701">
    <property type="entry name" value="MFS"/>
</dbReference>
<dbReference type="PROSITE" id="PS50850">
    <property type="entry name" value="MFS"/>
    <property type="match status" value="1"/>
</dbReference>
<comment type="caution">
    <text evidence="8">The sequence shown here is derived from an EMBL/GenBank/DDBJ whole genome shotgun (WGS) entry which is preliminary data.</text>
</comment>
<protein>
    <submittedName>
        <fullName evidence="8">Major facilitator superfamily-domain-containing protein</fullName>
    </submittedName>
</protein>
<evidence type="ECO:0000256" key="2">
    <source>
        <dbReference type="ARBA" id="ARBA00022692"/>
    </source>
</evidence>
<feature type="transmembrane region" description="Helical" evidence="6">
    <location>
        <begin position="143"/>
        <end position="160"/>
    </location>
</feature>
<dbReference type="Proteomes" id="UP001498771">
    <property type="component" value="Unassembled WGS sequence"/>
</dbReference>
<evidence type="ECO:0000259" key="7">
    <source>
        <dbReference type="PROSITE" id="PS50850"/>
    </source>
</evidence>
<dbReference type="Gene3D" id="1.20.1250.20">
    <property type="entry name" value="MFS general substrate transporter like domains"/>
    <property type="match status" value="1"/>
</dbReference>
<dbReference type="RefSeq" id="XP_064768513.1">
    <property type="nucleotide sequence ID" value="XM_064912568.1"/>
</dbReference>
<dbReference type="InterPro" id="IPR020846">
    <property type="entry name" value="MFS_dom"/>
</dbReference>
<feature type="transmembrane region" description="Helical" evidence="6">
    <location>
        <begin position="322"/>
        <end position="341"/>
    </location>
</feature>
<keyword evidence="2 6" id="KW-0812">Transmembrane</keyword>
<feature type="domain" description="Major facilitator superfamily (MFS) profile" evidence="7">
    <location>
        <begin position="76"/>
        <end position="558"/>
    </location>
</feature>
<proteinExistence type="predicted"/>
<dbReference type="Pfam" id="PF07690">
    <property type="entry name" value="MFS_1"/>
    <property type="match status" value="1"/>
</dbReference>
<feature type="transmembrane region" description="Helical" evidence="6">
    <location>
        <begin position="112"/>
        <end position="131"/>
    </location>
</feature>
<feature type="transmembrane region" description="Helical" evidence="6">
    <location>
        <begin position="172"/>
        <end position="192"/>
    </location>
</feature>
<feature type="transmembrane region" description="Helical" evidence="6">
    <location>
        <begin position="290"/>
        <end position="310"/>
    </location>
</feature>
<organism evidence="8 9">
    <name type="scientific">Myxozyma melibiosi</name>
    <dbReference type="NCBI Taxonomy" id="54550"/>
    <lineage>
        <taxon>Eukaryota</taxon>
        <taxon>Fungi</taxon>
        <taxon>Dikarya</taxon>
        <taxon>Ascomycota</taxon>
        <taxon>Saccharomycotina</taxon>
        <taxon>Lipomycetes</taxon>
        <taxon>Lipomycetales</taxon>
        <taxon>Lipomycetaceae</taxon>
        <taxon>Myxozyma</taxon>
    </lineage>
</organism>
<comment type="subcellular location">
    <subcellularLocation>
        <location evidence="1">Membrane</location>
        <topology evidence="1">Multi-pass membrane protein</topology>
    </subcellularLocation>
</comment>
<keyword evidence="3 6" id="KW-1133">Transmembrane helix</keyword>
<dbReference type="GeneID" id="90038080"/>
<evidence type="ECO:0000313" key="8">
    <source>
        <dbReference type="EMBL" id="KAK7205480.1"/>
    </source>
</evidence>
<dbReference type="PROSITE" id="PS00216">
    <property type="entry name" value="SUGAR_TRANSPORT_1"/>
    <property type="match status" value="1"/>
</dbReference>
<dbReference type="InterPro" id="IPR036259">
    <property type="entry name" value="MFS_trans_sf"/>
</dbReference>
<accession>A0ABR1F6L0</accession>
<reference evidence="8 9" key="1">
    <citation type="submission" date="2024-03" db="EMBL/GenBank/DDBJ databases">
        <title>Genome-scale model development and genomic sequencing of the oleaginous clade Lipomyces.</title>
        <authorList>
            <consortium name="Lawrence Berkeley National Laboratory"/>
            <person name="Czajka J.J."/>
            <person name="Han Y."/>
            <person name="Kim J."/>
            <person name="Mondo S.J."/>
            <person name="Hofstad B.A."/>
            <person name="Robles A."/>
            <person name="Haridas S."/>
            <person name="Riley R."/>
            <person name="LaButti K."/>
            <person name="Pangilinan J."/>
            <person name="Andreopoulos W."/>
            <person name="Lipzen A."/>
            <person name="Yan J."/>
            <person name="Wang M."/>
            <person name="Ng V."/>
            <person name="Grigoriev I.V."/>
            <person name="Spatafora J.W."/>
            <person name="Magnuson J.K."/>
            <person name="Baker S.E."/>
            <person name="Pomraning K.R."/>
        </authorList>
    </citation>
    <scope>NUCLEOTIDE SEQUENCE [LARGE SCALE GENOMIC DNA]</scope>
    <source>
        <strain evidence="8 9">Phaff 52-87</strain>
    </source>
</reference>
<feature type="transmembrane region" description="Helical" evidence="6">
    <location>
        <begin position="493"/>
        <end position="513"/>
    </location>
</feature>
<evidence type="ECO:0000256" key="5">
    <source>
        <dbReference type="SAM" id="MobiDB-lite"/>
    </source>
</evidence>
<feature type="transmembrane region" description="Helical" evidence="6">
    <location>
        <begin position="204"/>
        <end position="223"/>
    </location>
</feature>
<dbReference type="SUPFAM" id="SSF103473">
    <property type="entry name" value="MFS general substrate transporter"/>
    <property type="match status" value="2"/>
</dbReference>
<keyword evidence="9" id="KW-1185">Reference proteome</keyword>
<name>A0ABR1F6L0_9ASCO</name>
<evidence type="ECO:0000256" key="3">
    <source>
        <dbReference type="ARBA" id="ARBA00022989"/>
    </source>
</evidence>
<dbReference type="PANTHER" id="PTHR42718:SF23">
    <property type="entry name" value="MAJOR FACILITATOR SUPERFAMILY (MFS) PROFILE DOMAIN-CONTAINING PROTEIN"/>
    <property type="match status" value="1"/>
</dbReference>
<sequence length="626" mass="66932">MPPPDPHPSAAASLSAIDLAAADDDAGAPLPLTTIVKPEPAEEIEDQGAASVNRLIVDDREARPPVFRSLFSECVFALTLSFVPMMNAGNQGALQLALPHVAMTFNIDGSQLSWTITSYSLVAGSMLLLMARLADILGRKRTLVIAVGWYTVLSLIMGFVKSHIPFDVLRGLQAIGGAAAPPAAVGIIGVLYPPSKRKNRVMATYAAGAPVGYVFGVIASGISTQYLGWRAVLFFFAILYAIVGTLIVLLVPSDKMLYELSNQIVKAAGGTNFVAVERDWRTCLKLLRKLDLAGAGLSIAGLTCIVFALSESSAASNGWATPYIIVLLIVGVLICVVFVYWENFVDEPLMPMYIWKFPGFALCMAAVTCGWLVFQGVLMYYSSLFFQNILGYSAIRTTAAMLPQAVMGILVNLFIATNLHRVPGRYLMQISMVSFLTASLLWALRPIHITYWAMTFPALCIVMIGADVAFNVVNHVTLASVPPQLKSTAAGTFQVIVQLASSIGVGVSTAIVTSQIGNDIDNQAPEVLLRGYRCAFYFAVGCSALGLVLSVFIKIGTQGDEASADQEKIAVLMAEQQMKSSRKKAKRGGEDVAGESAEVEKTAGQVEAASVSAPGGDQDEEHRRDS</sequence>
<feature type="transmembrane region" description="Helical" evidence="6">
    <location>
        <begin position="534"/>
        <end position="553"/>
    </location>
</feature>
<feature type="region of interest" description="Disordered" evidence="5">
    <location>
        <begin position="580"/>
        <end position="626"/>
    </location>
</feature>
<gene>
    <name evidence="8" type="ORF">BZA70DRAFT_278230</name>
</gene>
<feature type="transmembrane region" description="Helical" evidence="6">
    <location>
        <begin position="353"/>
        <end position="373"/>
    </location>
</feature>
<dbReference type="PANTHER" id="PTHR42718">
    <property type="entry name" value="MAJOR FACILITATOR SUPERFAMILY MULTIDRUG TRANSPORTER MFSC"/>
    <property type="match status" value="1"/>
</dbReference>
<feature type="transmembrane region" description="Helical" evidence="6">
    <location>
        <begin position="229"/>
        <end position="251"/>
    </location>
</feature>
<feature type="transmembrane region" description="Helical" evidence="6">
    <location>
        <begin position="426"/>
        <end position="444"/>
    </location>
</feature>
<dbReference type="InterPro" id="IPR005829">
    <property type="entry name" value="Sugar_transporter_CS"/>
</dbReference>
<keyword evidence="4 6" id="KW-0472">Membrane</keyword>
<dbReference type="Gene3D" id="1.20.1720.10">
    <property type="entry name" value="Multidrug resistance protein D"/>
    <property type="match status" value="1"/>
</dbReference>
<feature type="transmembrane region" description="Helical" evidence="6">
    <location>
        <begin position="402"/>
        <end position="420"/>
    </location>
</feature>
<evidence type="ECO:0000313" key="9">
    <source>
        <dbReference type="Proteomes" id="UP001498771"/>
    </source>
</evidence>
<evidence type="ECO:0000256" key="6">
    <source>
        <dbReference type="SAM" id="Phobius"/>
    </source>
</evidence>